<dbReference type="InterPro" id="IPR011009">
    <property type="entry name" value="Kinase-like_dom_sf"/>
</dbReference>
<dbReference type="SUPFAM" id="SSF56112">
    <property type="entry name" value="Protein kinase-like (PK-like)"/>
    <property type="match status" value="1"/>
</dbReference>
<dbReference type="EMBL" id="JXTI01000039">
    <property type="protein sequence ID" value="KWX14251.1"/>
    <property type="molecule type" value="Genomic_DNA"/>
</dbReference>
<reference evidence="7 8" key="1">
    <citation type="journal article" date="2015" name="Mol. Biochem. Parasitol.">
        <title>Identification of polymorphic genes for use in assemblage B genotyping assays through comparative genomics of multiple assemblage B Giardia duodenalis isolates.</title>
        <authorList>
            <person name="Wielinga C."/>
            <person name="Thompson R.C."/>
            <person name="Monis P."/>
            <person name="Ryan U."/>
        </authorList>
    </citation>
    <scope>NUCLEOTIDE SEQUENCE [LARGE SCALE GENOMIC DNA]</scope>
    <source>
        <strain evidence="7 8">BAH15c1</strain>
    </source>
</reference>
<dbReference type="InterPro" id="IPR000719">
    <property type="entry name" value="Prot_kinase_dom"/>
</dbReference>
<evidence type="ECO:0000313" key="7">
    <source>
        <dbReference type="EMBL" id="KWX14251.1"/>
    </source>
</evidence>
<keyword evidence="2" id="KW-0808">Transferase</keyword>
<sequence>MPLHGRTVVRGVQNDYSELKQIGVGVFGRCFSACRVYDNELVQLKEYNVTSMSIEDRRQLIEGIEILQCMYYRHIVQFYASFGDSEADVHYMETELCANGSLRELICYYRNLNNSGTASIQGKIPTIGTFRTGRSVYIDEAVIWNIATQAIAGLAFLHNQTEDDEPCAVVHRYISPESFCISGDGVLKLDNFEVAAIAKASKSPFNEIGRSVKGVVGVPAYRAPEIKEGEYYGPASDIWSLGCVLLELCSLKVPPVYINESSEFEVYIPDQYSSELRSFIKSILKIDPEQRPTSVLLKANKNLSRYQHAAVPIPVPARDSA</sequence>
<protein>
    <recommendedName>
        <fullName evidence="1">non-specific serine/threonine protein kinase</fullName>
        <ecNumber evidence="1">2.7.11.1</ecNumber>
    </recommendedName>
</protein>
<dbReference type="Proteomes" id="UP000070089">
    <property type="component" value="Unassembled WGS sequence"/>
</dbReference>
<keyword evidence="7" id="KW-0723">Serine/threonine-protein kinase</keyword>
<dbReference type="OrthoDB" id="266718at2759"/>
<keyword evidence="4 7" id="KW-0418">Kinase</keyword>
<evidence type="ECO:0000256" key="4">
    <source>
        <dbReference type="ARBA" id="ARBA00022777"/>
    </source>
</evidence>
<name>A0A132NVZ8_GIAIN</name>
<dbReference type="PANTHER" id="PTHR43671">
    <property type="entry name" value="SERINE/THREONINE-PROTEIN KINASE NEK"/>
    <property type="match status" value="1"/>
</dbReference>
<dbReference type="InterPro" id="IPR050660">
    <property type="entry name" value="NEK_Ser/Thr_kinase"/>
</dbReference>
<dbReference type="Gene3D" id="1.10.510.10">
    <property type="entry name" value="Transferase(Phosphotransferase) domain 1"/>
    <property type="match status" value="1"/>
</dbReference>
<evidence type="ECO:0000256" key="1">
    <source>
        <dbReference type="ARBA" id="ARBA00012513"/>
    </source>
</evidence>
<keyword evidence="3" id="KW-0547">Nucleotide-binding</keyword>
<dbReference type="GO" id="GO:0004674">
    <property type="term" value="F:protein serine/threonine kinase activity"/>
    <property type="evidence" value="ECO:0007669"/>
    <property type="project" value="UniProtKB-KW"/>
</dbReference>
<dbReference type="PANTHER" id="PTHR43671:SF13">
    <property type="entry name" value="SERINE_THREONINE-PROTEIN KINASE NEK2"/>
    <property type="match status" value="1"/>
</dbReference>
<comment type="caution">
    <text evidence="7">The sequence shown here is derived from an EMBL/GenBank/DDBJ whole genome shotgun (WGS) entry which is preliminary data.</text>
</comment>
<evidence type="ECO:0000256" key="2">
    <source>
        <dbReference type="ARBA" id="ARBA00022679"/>
    </source>
</evidence>
<dbReference type="AlphaFoldDB" id="A0A132NVZ8"/>
<evidence type="ECO:0000256" key="3">
    <source>
        <dbReference type="ARBA" id="ARBA00022741"/>
    </source>
</evidence>
<gene>
    <name evidence="7" type="ORF">QR46_1751</name>
</gene>
<keyword evidence="5" id="KW-0067">ATP-binding</keyword>
<evidence type="ECO:0000259" key="6">
    <source>
        <dbReference type="PROSITE" id="PS50011"/>
    </source>
</evidence>
<dbReference type="VEuPathDB" id="GiardiaDB:QR46_1751"/>
<evidence type="ECO:0000313" key="8">
    <source>
        <dbReference type="Proteomes" id="UP000070089"/>
    </source>
</evidence>
<dbReference type="Gene3D" id="3.30.200.20">
    <property type="entry name" value="Phosphorylase Kinase, domain 1"/>
    <property type="match status" value="1"/>
</dbReference>
<feature type="domain" description="Protein kinase" evidence="6">
    <location>
        <begin position="16"/>
        <end position="311"/>
    </location>
</feature>
<proteinExistence type="predicted"/>
<evidence type="ECO:0000256" key="5">
    <source>
        <dbReference type="ARBA" id="ARBA00022840"/>
    </source>
</evidence>
<accession>A0A132NVZ8</accession>
<dbReference type="PROSITE" id="PS50011">
    <property type="entry name" value="PROTEIN_KINASE_DOM"/>
    <property type="match status" value="1"/>
</dbReference>
<dbReference type="GO" id="GO:0005524">
    <property type="term" value="F:ATP binding"/>
    <property type="evidence" value="ECO:0007669"/>
    <property type="project" value="UniProtKB-KW"/>
</dbReference>
<dbReference type="EC" id="2.7.11.1" evidence="1"/>
<dbReference type="Pfam" id="PF00069">
    <property type="entry name" value="Pkinase"/>
    <property type="match status" value="1"/>
</dbReference>
<organism evidence="7 8">
    <name type="scientific">Giardia duodenalis assemblage B</name>
    <dbReference type="NCBI Taxonomy" id="1394984"/>
    <lineage>
        <taxon>Eukaryota</taxon>
        <taxon>Metamonada</taxon>
        <taxon>Diplomonadida</taxon>
        <taxon>Hexamitidae</taxon>
        <taxon>Giardiinae</taxon>
        <taxon>Giardia</taxon>
    </lineage>
</organism>